<accession>A0ABY7DR21</accession>
<organism evidence="1 2">
    <name type="scientific">Mya arenaria</name>
    <name type="common">Soft-shell clam</name>
    <dbReference type="NCBI Taxonomy" id="6604"/>
    <lineage>
        <taxon>Eukaryota</taxon>
        <taxon>Metazoa</taxon>
        <taxon>Spiralia</taxon>
        <taxon>Lophotrochozoa</taxon>
        <taxon>Mollusca</taxon>
        <taxon>Bivalvia</taxon>
        <taxon>Autobranchia</taxon>
        <taxon>Heteroconchia</taxon>
        <taxon>Euheterodonta</taxon>
        <taxon>Imparidentia</taxon>
        <taxon>Neoheterodontei</taxon>
        <taxon>Myida</taxon>
        <taxon>Myoidea</taxon>
        <taxon>Myidae</taxon>
        <taxon>Mya</taxon>
    </lineage>
</organism>
<dbReference type="Proteomes" id="UP001164746">
    <property type="component" value="Chromosome 3"/>
</dbReference>
<proteinExistence type="predicted"/>
<dbReference type="PANTHER" id="PTHR14187">
    <property type="entry name" value="ALPHA KINASE/ELONGATION FACTOR 2 KINASE"/>
    <property type="match status" value="1"/>
</dbReference>
<keyword evidence="2" id="KW-1185">Reference proteome</keyword>
<reference evidence="1" key="1">
    <citation type="submission" date="2022-11" db="EMBL/GenBank/DDBJ databases">
        <title>Centuries of genome instability and evolution in soft-shell clam transmissible cancer (bioRxiv).</title>
        <authorList>
            <person name="Hart S.F.M."/>
            <person name="Yonemitsu M.A."/>
            <person name="Giersch R.M."/>
            <person name="Beal B.F."/>
            <person name="Arriagada G."/>
            <person name="Davis B.W."/>
            <person name="Ostrander E.A."/>
            <person name="Goff S.P."/>
            <person name="Metzger M.J."/>
        </authorList>
    </citation>
    <scope>NUCLEOTIDE SEQUENCE</scope>
    <source>
        <strain evidence="1">MELC-2E11</strain>
        <tissue evidence="1">Siphon/mantle</tissue>
    </source>
</reference>
<evidence type="ECO:0000313" key="2">
    <source>
        <dbReference type="Proteomes" id="UP001164746"/>
    </source>
</evidence>
<dbReference type="InterPro" id="IPR043129">
    <property type="entry name" value="ATPase_NBD"/>
</dbReference>
<sequence length="386" mass="43168">MRSYRYDLSRHTELTDDKGKRMPAMKVFAEGIRYLKEHLLTACGERTHGLDEREMHWAGIATDQLSLALEPEAASLFCKYLPVEKIEGATGKGISAFAPGRKYLVLDAGDMDQKVTFKMPISIHETFSSVRGEDFRRSLIMKHDLKDQVTFAGDKLRIQAAQVKNFFTETCDTIIGHLRNVLGQPTVRGTDTILMVGGFSESPMLQRAVKEAFSEMKIIIPAEAGLAVLKGAVIFGHNPTAIASRVSRFTYGISVNKTFIPGVHPESKKVINDGRADCQDCFDKHVQIDQEVEVGQSFDEKGYIPSRRNQRTVAVRVFTSTERNPKYVDDPGCTELGNINVDMSNIDSYEERNFVVKMIYGDTELHVEAKVLKTGEVLNASFDFLA</sequence>
<name>A0ABY7DR21_MYAAR</name>
<protein>
    <submittedName>
        <fullName evidence="1">HS12A-like protein</fullName>
    </submittedName>
</protein>
<dbReference type="EMBL" id="CP111014">
    <property type="protein sequence ID" value="WAQ99167.1"/>
    <property type="molecule type" value="Genomic_DNA"/>
</dbReference>
<evidence type="ECO:0000313" key="1">
    <source>
        <dbReference type="EMBL" id="WAQ99167.1"/>
    </source>
</evidence>
<gene>
    <name evidence="1" type="ORF">MAR_023540</name>
</gene>
<dbReference type="SUPFAM" id="SSF53067">
    <property type="entry name" value="Actin-like ATPase domain"/>
    <property type="match status" value="1"/>
</dbReference>
<dbReference type="PANTHER" id="PTHR14187:SF5">
    <property type="entry name" value="HEAT SHOCK 70 KDA PROTEIN 12A"/>
    <property type="match status" value="1"/>
</dbReference>